<dbReference type="InterPro" id="IPR014756">
    <property type="entry name" value="Ig_E-set"/>
</dbReference>
<keyword evidence="3" id="KW-1185">Reference proteome</keyword>
<evidence type="ECO:0000313" key="2">
    <source>
        <dbReference type="EMBL" id="TNN24534.1"/>
    </source>
</evidence>
<dbReference type="PANTHER" id="PTHR11188">
    <property type="entry name" value="ARRESTIN DOMAIN CONTAINING PROTEIN"/>
    <property type="match status" value="1"/>
</dbReference>
<dbReference type="Proteomes" id="UP000314294">
    <property type="component" value="Unassembled WGS sequence"/>
</dbReference>
<dbReference type="InterPro" id="IPR011022">
    <property type="entry name" value="Arrestin_C-like"/>
</dbReference>
<accession>A0A4Z2E7K8</accession>
<dbReference type="SUPFAM" id="SSF81296">
    <property type="entry name" value="E set domains"/>
    <property type="match status" value="1"/>
</dbReference>
<dbReference type="Gene3D" id="2.60.40.640">
    <property type="match status" value="1"/>
</dbReference>
<dbReference type="GO" id="GO:0005886">
    <property type="term" value="C:plasma membrane"/>
    <property type="evidence" value="ECO:0007669"/>
    <property type="project" value="TreeGrafter"/>
</dbReference>
<name>A0A4Z2E7K8_9TELE</name>
<dbReference type="InterPro" id="IPR050357">
    <property type="entry name" value="Arrestin_domain-protein"/>
</dbReference>
<dbReference type="SMART" id="SM01017">
    <property type="entry name" value="Arrestin_C"/>
    <property type="match status" value="1"/>
</dbReference>
<comment type="caution">
    <text evidence="2">The sequence shown here is derived from an EMBL/GenBank/DDBJ whole genome shotgun (WGS) entry which is preliminary data.</text>
</comment>
<proteinExistence type="predicted"/>
<dbReference type="AlphaFoldDB" id="A0A4Z2E7K8"/>
<dbReference type="Pfam" id="PF02752">
    <property type="entry name" value="Arrestin_C"/>
    <property type="match status" value="1"/>
</dbReference>
<evidence type="ECO:0000259" key="1">
    <source>
        <dbReference type="SMART" id="SM01017"/>
    </source>
</evidence>
<dbReference type="GO" id="GO:0007399">
    <property type="term" value="P:nervous system development"/>
    <property type="evidence" value="ECO:0007669"/>
    <property type="project" value="UniProtKB-ARBA"/>
</dbReference>
<evidence type="ECO:0000313" key="3">
    <source>
        <dbReference type="Proteomes" id="UP000314294"/>
    </source>
</evidence>
<sequence length="203" mass="22534">MHGVLFQKPQHESKDKKLKVFNSGTVAMDVKLQRTVVFQGKGLKVIARIQNNSSRPIKLKYCLYRKHTFLATNKLKVITKDLLKEVGEPIPPSAKEKFTRVVPIPSDVEPSIENCSIIKVEYGLRVYLDVKFASDPEIKFPIVILPASWVPAASGFSRPPGASDRQHNTSGWRRGCQDFRCCRCGGERASSQPGTAEAVPGSI</sequence>
<dbReference type="PANTHER" id="PTHR11188:SF135">
    <property type="entry name" value="ARRESTIN DOMAIN CONTAINING 3-LIKE-RELATED"/>
    <property type="match status" value="1"/>
</dbReference>
<protein>
    <submittedName>
        <fullName evidence="2">Arrestin domain-containing protein 3</fullName>
    </submittedName>
</protein>
<organism evidence="2 3">
    <name type="scientific">Liparis tanakae</name>
    <name type="common">Tanaka's snailfish</name>
    <dbReference type="NCBI Taxonomy" id="230148"/>
    <lineage>
        <taxon>Eukaryota</taxon>
        <taxon>Metazoa</taxon>
        <taxon>Chordata</taxon>
        <taxon>Craniata</taxon>
        <taxon>Vertebrata</taxon>
        <taxon>Euteleostomi</taxon>
        <taxon>Actinopterygii</taxon>
        <taxon>Neopterygii</taxon>
        <taxon>Teleostei</taxon>
        <taxon>Neoteleostei</taxon>
        <taxon>Acanthomorphata</taxon>
        <taxon>Eupercaria</taxon>
        <taxon>Perciformes</taxon>
        <taxon>Cottioidei</taxon>
        <taxon>Cottales</taxon>
        <taxon>Liparidae</taxon>
        <taxon>Liparis</taxon>
    </lineage>
</organism>
<feature type="domain" description="Arrestin C-terminal-like" evidence="1">
    <location>
        <begin position="22"/>
        <end position="147"/>
    </location>
</feature>
<gene>
    <name evidence="2" type="primary">ARRDC3_0</name>
    <name evidence="2" type="ORF">EYF80_065340</name>
</gene>
<reference evidence="2 3" key="1">
    <citation type="submission" date="2019-03" db="EMBL/GenBank/DDBJ databases">
        <title>First draft genome of Liparis tanakae, snailfish: a comprehensive survey of snailfish specific genes.</title>
        <authorList>
            <person name="Kim W."/>
            <person name="Song I."/>
            <person name="Jeong J.-H."/>
            <person name="Kim D."/>
            <person name="Kim S."/>
            <person name="Ryu S."/>
            <person name="Song J.Y."/>
            <person name="Lee S.K."/>
        </authorList>
    </citation>
    <scope>NUCLEOTIDE SEQUENCE [LARGE SCALE GENOMIC DNA]</scope>
    <source>
        <tissue evidence="2">Muscle</tissue>
    </source>
</reference>
<dbReference type="GO" id="GO:0015031">
    <property type="term" value="P:protein transport"/>
    <property type="evidence" value="ECO:0007669"/>
    <property type="project" value="TreeGrafter"/>
</dbReference>
<dbReference type="GO" id="GO:0005737">
    <property type="term" value="C:cytoplasm"/>
    <property type="evidence" value="ECO:0007669"/>
    <property type="project" value="TreeGrafter"/>
</dbReference>
<dbReference type="InterPro" id="IPR014752">
    <property type="entry name" value="Arrestin-like_C"/>
</dbReference>
<dbReference type="OrthoDB" id="2333384at2759"/>
<dbReference type="EMBL" id="SRLO01015093">
    <property type="protein sequence ID" value="TNN24534.1"/>
    <property type="molecule type" value="Genomic_DNA"/>
</dbReference>